<protein>
    <recommendedName>
        <fullName evidence="6 7">Large ribosomal subunit protein bL9</fullName>
    </recommendedName>
</protein>
<comment type="similarity">
    <text evidence="1 7">Belongs to the bacterial ribosomal protein bL9 family.</text>
</comment>
<dbReference type="InterPro" id="IPR020594">
    <property type="entry name" value="Ribosomal_bL9_bac/chp"/>
</dbReference>
<evidence type="ECO:0000256" key="6">
    <source>
        <dbReference type="ARBA" id="ARBA00035292"/>
    </source>
</evidence>
<evidence type="ECO:0000313" key="10">
    <source>
        <dbReference type="EMBL" id="CAI8855089.1"/>
    </source>
</evidence>
<gene>
    <name evidence="7 10" type="primary">rplI</name>
    <name evidence="10" type="ORF">MCNOR_2575</name>
</gene>
<comment type="function">
    <text evidence="7">Binds to the 23S rRNA.</text>
</comment>
<organism evidence="10 11">
    <name type="scientific">Methylococcus capsulatus</name>
    <dbReference type="NCBI Taxonomy" id="414"/>
    <lineage>
        <taxon>Bacteria</taxon>
        <taxon>Pseudomonadati</taxon>
        <taxon>Pseudomonadota</taxon>
        <taxon>Gammaproteobacteria</taxon>
        <taxon>Methylococcales</taxon>
        <taxon>Methylococcaceae</taxon>
        <taxon>Methylococcus</taxon>
    </lineage>
</organism>
<dbReference type="SUPFAM" id="SSF55653">
    <property type="entry name" value="Ribosomal protein L9 C-domain"/>
    <property type="match status" value="1"/>
</dbReference>
<keyword evidence="3 7" id="KW-0694">RNA-binding</keyword>
<dbReference type="InterPro" id="IPR036791">
    <property type="entry name" value="Ribosomal_bL9_C_sf"/>
</dbReference>
<dbReference type="GO" id="GO:1990904">
    <property type="term" value="C:ribonucleoprotein complex"/>
    <property type="evidence" value="ECO:0007669"/>
    <property type="project" value="UniProtKB-KW"/>
</dbReference>
<dbReference type="Pfam" id="PF01281">
    <property type="entry name" value="Ribosomal_L9_N"/>
    <property type="match status" value="1"/>
</dbReference>
<evidence type="ECO:0000313" key="11">
    <source>
        <dbReference type="Proteomes" id="UP001158598"/>
    </source>
</evidence>
<dbReference type="InterPro" id="IPR000244">
    <property type="entry name" value="Ribosomal_bL9"/>
</dbReference>
<dbReference type="EMBL" id="OX458332">
    <property type="protein sequence ID" value="CAI8855089.1"/>
    <property type="molecule type" value="Genomic_DNA"/>
</dbReference>
<evidence type="ECO:0000256" key="1">
    <source>
        <dbReference type="ARBA" id="ARBA00010605"/>
    </source>
</evidence>
<keyword evidence="5 7" id="KW-0687">Ribonucleoprotein</keyword>
<feature type="domain" description="Ribosomal protein L9" evidence="9">
    <location>
        <begin position="13"/>
        <end position="40"/>
    </location>
</feature>
<keyword evidence="4 7" id="KW-0689">Ribosomal protein</keyword>
<dbReference type="GO" id="GO:0006412">
    <property type="term" value="P:translation"/>
    <property type="evidence" value="ECO:0007669"/>
    <property type="project" value="UniProtKB-UniRule"/>
</dbReference>
<dbReference type="GO" id="GO:0003735">
    <property type="term" value="F:structural constituent of ribosome"/>
    <property type="evidence" value="ECO:0007669"/>
    <property type="project" value="InterPro"/>
</dbReference>
<evidence type="ECO:0000259" key="9">
    <source>
        <dbReference type="PROSITE" id="PS00651"/>
    </source>
</evidence>
<dbReference type="AlphaFoldDB" id="A0AA35V7E7"/>
<dbReference type="GO" id="GO:0005840">
    <property type="term" value="C:ribosome"/>
    <property type="evidence" value="ECO:0007669"/>
    <property type="project" value="UniProtKB-KW"/>
</dbReference>
<proteinExistence type="inferred from homology"/>
<dbReference type="InterPro" id="IPR009027">
    <property type="entry name" value="Ribosomal_bL9/RNase_H1_N"/>
</dbReference>
<evidence type="ECO:0000256" key="8">
    <source>
        <dbReference type="SAM" id="Coils"/>
    </source>
</evidence>
<reference evidence="10" key="1">
    <citation type="submission" date="2023-03" db="EMBL/GenBank/DDBJ databases">
        <authorList>
            <person name="Pearce D."/>
        </authorList>
    </citation>
    <scope>NUCLEOTIDE SEQUENCE</scope>
    <source>
        <strain evidence="10">Mc</strain>
    </source>
</reference>
<evidence type="ECO:0000256" key="7">
    <source>
        <dbReference type="HAMAP-Rule" id="MF_00503"/>
    </source>
</evidence>
<dbReference type="PANTHER" id="PTHR21368">
    <property type="entry name" value="50S RIBOSOMAL PROTEIN L9"/>
    <property type="match status" value="1"/>
</dbReference>
<dbReference type="Pfam" id="PF03948">
    <property type="entry name" value="Ribosomal_L9_C"/>
    <property type="match status" value="1"/>
</dbReference>
<sequence>MDVILLEKVPNLGSLGDKVSVRPGYGRNFLIPKGKAVAATAAKLAEFEQRRAELEKKASEELAAAQARAEAVARLNVSIAQKAGEEGKLYGSVGIKDIAEAVTAAGVPVERHEVRLPHGPIRLAGDYEITLHLHSDVNATLNLKVIGE</sequence>
<keyword evidence="2 7" id="KW-0699">rRNA-binding</keyword>
<dbReference type="Proteomes" id="UP001158598">
    <property type="component" value="Chromosome"/>
</dbReference>
<evidence type="ECO:0000256" key="3">
    <source>
        <dbReference type="ARBA" id="ARBA00022884"/>
    </source>
</evidence>
<dbReference type="InterPro" id="IPR020070">
    <property type="entry name" value="Ribosomal_bL9_N"/>
</dbReference>
<dbReference type="GO" id="GO:0019843">
    <property type="term" value="F:rRNA binding"/>
    <property type="evidence" value="ECO:0007669"/>
    <property type="project" value="UniProtKB-UniRule"/>
</dbReference>
<dbReference type="HAMAP" id="MF_00503">
    <property type="entry name" value="Ribosomal_bL9"/>
    <property type="match status" value="1"/>
</dbReference>
<dbReference type="Gene3D" id="3.40.5.10">
    <property type="entry name" value="Ribosomal protein L9, N-terminal domain"/>
    <property type="match status" value="1"/>
</dbReference>
<name>A0AA35V7E7_METCP</name>
<dbReference type="Gene3D" id="3.10.430.100">
    <property type="entry name" value="Ribosomal protein L9, C-terminal domain"/>
    <property type="match status" value="1"/>
</dbReference>
<dbReference type="PROSITE" id="PS00651">
    <property type="entry name" value="RIBOSOMAL_L9"/>
    <property type="match status" value="1"/>
</dbReference>
<dbReference type="RefSeq" id="WP_282213294.1">
    <property type="nucleotide sequence ID" value="NZ_OX458332.1"/>
</dbReference>
<dbReference type="SUPFAM" id="SSF55658">
    <property type="entry name" value="L9 N-domain-like"/>
    <property type="match status" value="1"/>
</dbReference>
<feature type="coiled-coil region" evidence="8">
    <location>
        <begin position="37"/>
        <end position="64"/>
    </location>
</feature>
<dbReference type="InterPro" id="IPR036935">
    <property type="entry name" value="Ribosomal_bL9_N_sf"/>
</dbReference>
<dbReference type="NCBIfam" id="TIGR00158">
    <property type="entry name" value="L9"/>
    <property type="match status" value="1"/>
</dbReference>
<evidence type="ECO:0000256" key="4">
    <source>
        <dbReference type="ARBA" id="ARBA00022980"/>
    </source>
</evidence>
<keyword evidence="8" id="KW-0175">Coiled coil</keyword>
<evidence type="ECO:0000256" key="2">
    <source>
        <dbReference type="ARBA" id="ARBA00022730"/>
    </source>
</evidence>
<evidence type="ECO:0000256" key="5">
    <source>
        <dbReference type="ARBA" id="ARBA00023274"/>
    </source>
</evidence>
<dbReference type="InterPro" id="IPR020069">
    <property type="entry name" value="Ribosomal_bL9_C"/>
</dbReference>
<accession>A0AA35V7E7</accession>